<feature type="compositionally biased region" description="Basic residues" evidence="3">
    <location>
        <begin position="650"/>
        <end position="664"/>
    </location>
</feature>
<feature type="compositionally biased region" description="Basic and acidic residues" evidence="3">
    <location>
        <begin position="931"/>
        <end position="942"/>
    </location>
</feature>
<dbReference type="GO" id="GO:0019905">
    <property type="term" value="F:syntaxin binding"/>
    <property type="evidence" value="ECO:0007669"/>
    <property type="project" value="TreeGrafter"/>
</dbReference>
<gene>
    <name evidence="5" type="ORF">TWF694_010877</name>
</gene>
<dbReference type="InterPro" id="IPR001680">
    <property type="entry name" value="WD40_rpt"/>
</dbReference>
<evidence type="ECO:0000313" key="5">
    <source>
        <dbReference type="EMBL" id="KAK6537985.1"/>
    </source>
</evidence>
<dbReference type="GO" id="GO:0006893">
    <property type="term" value="P:Golgi to plasma membrane transport"/>
    <property type="evidence" value="ECO:0007669"/>
    <property type="project" value="TreeGrafter"/>
</dbReference>
<dbReference type="GO" id="GO:0005737">
    <property type="term" value="C:cytoplasm"/>
    <property type="evidence" value="ECO:0007669"/>
    <property type="project" value="TreeGrafter"/>
</dbReference>
<dbReference type="GO" id="GO:0005886">
    <property type="term" value="C:plasma membrane"/>
    <property type="evidence" value="ECO:0007669"/>
    <property type="project" value="TreeGrafter"/>
</dbReference>
<dbReference type="InterPro" id="IPR013905">
    <property type="entry name" value="Lgl_C_dom"/>
</dbReference>
<dbReference type="InterPro" id="IPR036322">
    <property type="entry name" value="WD40_repeat_dom_sf"/>
</dbReference>
<feature type="region of interest" description="Disordered" evidence="3">
    <location>
        <begin position="646"/>
        <end position="679"/>
    </location>
</feature>
<feature type="region of interest" description="Disordered" evidence="3">
    <location>
        <begin position="926"/>
        <end position="961"/>
    </location>
</feature>
<evidence type="ECO:0000256" key="3">
    <source>
        <dbReference type="SAM" id="MobiDB-lite"/>
    </source>
</evidence>
<dbReference type="AlphaFoldDB" id="A0AAV9X7C7"/>
<evidence type="ECO:0000313" key="6">
    <source>
        <dbReference type="Proteomes" id="UP001365542"/>
    </source>
</evidence>
<dbReference type="GO" id="GO:0045159">
    <property type="term" value="F:myosin II binding"/>
    <property type="evidence" value="ECO:0007669"/>
    <property type="project" value="TreeGrafter"/>
</dbReference>
<feature type="domain" description="Lethal giant larvae (Lgl)-like C-terminal" evidence="4">
    <location>
        <begin position="512"/>
        <end position="934"/>
    </location>
</feature>
<dbReference type="Proteomes" id="UP001365542">
    <property type="component" value="Unassembled WGS sequence"/>
</dbReference>
<dbReference type="InterPro" id="IPR015943">
    <property type="entry name" value="WD40/YVTN_repeat-like_dom_sf"/>
</dbReference>
<dbReference type="EMBL" id="JAVHJO010000008">
    <property type="protein sequence ID" value="KAK6537985.1"/>
    <property type="molecule type" value="Genomic_DNA"/>
</dbReference>
<dbReference type="SUPFAM" id="SSF50978">
    <property type="entry name" value="WD40 repeat-like"/>
    <property type="match status" value="2"/>
</dbReference>
<dbReference type="Pfam" id="PF08596">
    <property type="entry name" value="Lgl_C"/>
    <property type="match status" value="1"/>
</dbReference>
<feature type="compositionally biased region" description="Low complexity" evidence="3">
    <location>
        <begin position="943"/>
        <end position="956"/>
    </location>
</feature>
<dbReference type="PANTHER" id="PTHR10241">
    <property type="entry name" value="LETHAL 2 GIANT LARVAE PROTEIN"/>
    <property type="match status" value="1"/>
</dbReference>
<proteinExistence type="inferred from homology"/>
<dbReference type="GO" id="GO:0006887">
    <property type="term" value="P:exocytosis"/>
    <property type="evidence" value="ECO:0007669"/>
    <property type="project" value="UniProtKB-KW"/>
</dbReference>
<keyword evidence="2" id="KW-0268">Exocytosis</keyword>
<dbReference type="Gene3D" id="2.130.10.10">
    <property type="entry name" value="YVTN repeat-like/Quinoprotein amine dehydrogenase"/>
    <property type="match status" value="2"/>
</dbReference>
<dbReference type="SMART" id="SM00320">
    <property type="entry name" value="WD40"/>
    <property type="match status" value="3"/>
</dbReference>
<dbReference type="PANTHER" id="PTHR10241:SF25">
    <property type="entry name" value="TOMOSYN, ISOFORM C"/>
    <property type="match status" value="1"/>
</dbReference>
<name>A0AAV9X7C7_9PEZI</name>
<protein>
    <recommendedName>
        <fullName evidence="4">Lethal giant larvae (Lgl)-like C-terminal domain-containing protein</fullName>
    </recommendedName>
</protein>
<evidence type="ECO:0000256" key="1">
    <source>
        <dbReference type="ARBA" id="ARBA00008070"/>
    </source>
</evidence>
<sequence>MSFLRHKTGGGGADANLTGPLSAEEIMFDDIKRYGFRGQILSLAYDPVQSLIAVGTGPTANSPSNVYVFGAGRVTATYELPSKGAAKHLKMYDNRLVVVDTKYELHHFDLITHARINSWSPPGAVSAVLSDPASDFIFIGLQNGEVVAFDLDRDLVAPFRIPNIWRQNNPKVISAPVVSLALHPRDLGSLLIGYSEGAVVYSIKQAKAVTTISLEIPAGAPGADVDPLIIKTARHPKLTNAIFSPNGNFILTTHEDGCLAFFSTSDGRLLTARTVQDGDVHLPVPPSAVDDLTTKQPIYKVAWCCTKNIDETTLLIAGGNNSTMPAKGISLIEFGASPNFKTSQWKQIVEHLSTPKRQRFLPVLKTTDVVDFCLIPRTSPYFAGAHDVAAAILLFSDGDITTMRLPDGSPISPAGMMHVNLNLIQPRPLHLDMFKVNRAKWLIMHVTRDKPDPFFKGGVEVKKMSHRNLDRNIAYTIHHDAIVRMWDVGHNDEIDQKDAIEVDVSAIVTKPNIKITNVSASTATAEMAVGLESGEVVMYRWGRNKNYHSLTGPTSPPGTPGYGASAAAAKAASEPLRDISDKADPSISEGLLPYFIYESGAGAVKALAVSDVGFLAVGYEDGSVSVIDLRGPTVITNIPLNTITKDSSSHGKKASKESKRKSIFKKGGGSPGDEGPEEHDFAQTMAFSVMTLSGDEYSSICLHIGTSLKNVVTLKILPDGVHYAVSPAGSYQLEDNAIELIPINTETGASAGATGPAVAGLREGRFVKGMLVCVMKSGARIITPPDQKLSSKSWDETCISASVVESDDKGVALACVMNNAKIKLFSLPALKDLGNSSTSGDLPVQIDRTRLSECRISREGYITGWTGLTEIGLFYMWGVNKPLKEQPKDVVYNPEILLPPRPTITGMQWISGTQHISNDDFDRLVGGPDRPMSKKQLEEARRAAAAQDGAPAAGPSGSSGGGGLFGNMSAAFNERTKNLANFSDNMAQLENTSNEFAKATTKFIENQKKQAALGFVKKLF</sequence>
<evidence type="ECO:0000259" key="4">
    <source>
        <dbReference type="Pfam" id="PF08596"/>
    </source>
</evidence>
<comment type="caution">
    <text evidence="5">The sequence shown here is derived from an EMBL/GenBank/DDBJ whole genome shotgun (WGS) entry which is preliminary data.</text>
</comment>
<keyword evidence="6" id="KW-1185">Reference proteome</keyword>
<evidence type="ECO:0000256" key="2">
    <source>
        <dbReference type="ARBA" id="ARBA00022483"/>
    </source>
</evidence>
<comment type="similarity">
    <text evidence="1">Belongs to the WD repeat L(2)GL family.</text>
</comment>
<dbReference type="GO" id="GO:0005096">
    <property type="term" value="F:GTPase activator activity"/>
    <property type="evidence" value="ECO:0007669"/>
    <property type="project" value="TreeGrafter"/>
</dbReference>
<reference evidence="5 6" key="1">
    <citation type="submission" date="2019-10" db="EMBL/GenBank/DDBJ databases">
        <authorList>
            <person name="Palmer J.M."/>
        </authorList>
    </citation>
    <scope>NUCLEOTIDE SEQUENCE [LARGE SCALE GENOMIC DNA]</scope>
    <source>
        <strain evidence="5 6">TWF694</strain>
    </source>
</reference>
<accession>A0AAV9X7C7</accession>
<organism evidence="5 6">
    <name type="scientific">Orbilia ellipsospora</name>
    <dbReference type="NCBI Taxonomy" id="2528407"/>
    <lineage>
        <taxon>Eukaryota</taxon>
        <taxon>Fungi</taxon>
        <taxon>Dikarya</taxon>
        <taxon>Ascomycota</taxon>
        <taxon>Pezizomycotina</taxon>
        <taxon>Orbiliomycetes</taxon>
        <taxon>Orbiliales</taxon>
        <taxon>Orbiliaceae</taxon>
        <taxon>Orbilia</taxon>
    </lineage>
</organism>